<feature type="non-terminal residue" evidence="1">
    <location>
        <position position="277"/>
    </location>
</feature>
<dbReference type="AlphaFoldDB" id="A0A382F5P2"/>
<protein>
    <submittedName>
        <fullName evidence="1">Uncharacterized protein</fullName>
    </submittedName>
</protein>
<accession>A0A382F5P2</accession>
<sequence length="277" mass="29699">VVISLAIGFMSNTVNDLLAGQGQVMAGKQSYWLAYSGMEITSTNRFAEITAGTNTYTLEGGTITTIGATVGAGKFNGSNITDVITSTGAIADGSRQLKWTLGNPSPAEYALFLKNSNSNKNTDWVEIDGIQSEMEMNGVCDESKPGHDTYGECEAGAADHSDVSTGHFNITYTVGSEAADYTVSFWVRPDFTTMQATSGAGNSATRCWLFGVTEADGVDKTQGIQIGIRTENGSANEGYLEFLYDSQKNVNADFLENGSATQMTSNNWYHVAYYRTV</sequence>
<name>A0A382F5P2_9ZZZZ</name>
<evidence type="ECO:0000313" key="1">
    <source>
        <dbReference type="EMBL" id="SVB58280.1"/>
    </source>
</evidence>
<organism evidence="1">
    <name type="scientific">marine metagenome</name>
    <dbReference type="NCBI Taxonomy" id="408172"/>
    <lineage>
        <taxon>unclassified sequences</taxon>
        <taxon>metagenomes</taxon>
        <taxon>ecological metagenomes</taxon>
    </lineage>
</organism>
<gene>
    <name evidence="1" type="ORF">METZ01_LOCUS211134</name>
</gene>
<dbReference type="SUPFAM" id="SSF49899">
    <property type="entry name" value="Concanavalin A-like lectins/glucanases"/>
    <property type="match status" value="1"/>
</dbReference>
<reference evidence="1" key="1">
    <citation type="submission" date="2018-05" db="EMBL/GenBank/DDBJ databases">
        <authorList>
            <person name="Lanie J.A."/>
            <person name="Ng W.-L."/>
            <person name="Kazmierczak K.M."/>
            <person name="Andrzejewski T.M."/>
            <person name="Davidsen T.M."/>
            <person name="Wayne K.J."/>
            <person name="Tettelin H."/>
            <person name="Glass J.I."/>
            <person name="Rusch D."/>
            <person name="Podicherti R."/>
            <person name="Tsui H.-C.T."/>
            <person name="Winkler M.E."/>
        </authorList>
    </citation>
    <scope>NUCLEOTIDE SEQUENCE</scope>
</reference>
<feature type="non-terminal residue" evidence="1">
    <location>
        <position position="1"/>
    </location>
</feature>
<proteinExistence type="predicted"/>
<dbReference type="InterPro" id="IPR013320">
    <property type="entry name" value="ConA-like_dom_sf"/>
</dbReference>
<dbReference type="EMBL" id="UINC01048128">
    <property type="protein sequence ID" value="SVB58280.1"/>
    <property type="molecule type" value="Genomic_DNA"/>
</dbReference>
<dbReference type="Gene3D" id="2.60.120.200">
    <property type="match status" value="1"/>
</dbReference>